<comment type="caution">
    <text evidence="1">The sequence shown here is derived from an EMBL/GenBank/DDBJ whole genome shotgun (WGS) entry which is preliminary data.</text>
</comment>
<reference evidence="2" key="1">
    <citation type="journal article" date="2019" name="Int. J. Syst. Evol. Microbiol.">
        <title>The Global Catalogue of Microorganisms (GCM) 10K type strain sequencing project: providing services to taxonomists for standard genome sequencing and annotation.</title>
        <authorList>
            <consortium name="The Broad Institute Genomics Platform"/>
            <consortium name="The Broad Institute Genome Sequencing Center for Infectious Disease"/>
            <person name="Wu L."/>
            <person name="Ma J."/>
        </authorList>
    </citation>
    <scope>NUCLEOTIDE SEQUENCE [LARGE SCALE GENOMIC DNA]</scope>
    <source>
        <strain evidence="2">JCM 14307</strain>
    </source>
</reference>
<organism evidence="1 2">
    <name type="scientific">Kribbella yunnanensis</name>
    <dbReference type="NCBI Taxonomy" id="190194"/>
    <lineage>
        <taxon>Bacteria</taxon>
        <taxon>Bacillati</taxon>
        <taxon>Actinomycetota</taxon>
        <taxon>Actinomycetes</taxon>
        <taxon>Propionibacteriales</taxon>
        <taxon>Kribbellaceae</taxon>
        <taxon>Kribbella</taxon>
    </lineage>
</organism>
<dbReference type="Proteomes" id="UP001500280">
    <property type="component" value="Unassembled WGS sequence"/>
</dbReference>
<evidence type="ECO:0000313" key="2">
    <source>
        <dbReference type="Proteomes" id="UP001500280"/>
    </source>
</evidence>
<evidence type="ECO:0000313" key="1">
    <source>
        <dbReference type="EMBL" id="GAA1693529.1"/>
    </source>
</evidence>
<gene>
    <name evidence="1" type="ORF">GCM10009745_43820</name>
</gene>
<proteinExistence type="predicted"/>
<sequence length="71" mass="7343">MRCSNCGGAPLAGIAVTRPATRLLARPSMAAAVAANGRRLIALLRSDPEAAVYRAGGFTGGSFSPDRTRRL</sequence>
<accession>A0ABP4TTN0</accession>
<keyword evidence="2" id="KW-1185">Reference proteome</keyword>
<name>A0ABP4TTN0_9ACTN</name>
<protein>
    <submittedName>
        <fullName evidence="1">Uncharacterized protein</fullName>
    </submittedName>
</protein>
<dbReference type="EMBL" id="BAAANF010000016">
    <property type="protein sequence ID" value="GAA1693529.1"/>
    <property type="molecule type" value="Genomic_DNA"/>
</dbReference>